<feature type="coiled-coil region" evidence="1">
    <location>
        <begin position="12"/>
        <end position="54"/>
    </location>
</feature>
<evidence type="ECO:0000313" key="3">
    <source>
        <dbReference type="Proteomes" id="UP000824145"/>
    </source>
</evidence>
<reference evidence="2" key="1">
    <citation type="submission" date="2020-10" db="EMBL/GenBank/DDBJ databases">
        <authorList>
            <person name="Gilroy R."/>
        </authorList>
    </citation>
    <scope>NUCLEOTIDE SEQUENCE</scope>
    <source>
        <strain evidence="2">9366</strain>
    </source>
</reference>
<organism evidence="2 3">
    <name type="scientific">Candidatus Caccalectryoclostridium excrementigallinarum</name>
    <dbReference type="NCBI Taxonomy" id="2840710"/>
    <lineage>
        <taxon>Bacteria</taxon>
        <taxon>Bacillati</taxon>
        <taxon>Bacillota</taxon>
        <taxon>Clostridia</taxon>
        <taxon>Christensenellales</taxon>
        <taxon>Christensenellaceae</taxon>
        <taxon>Christensenellaceae incertae sedis</taxon>
        <taxon>Candidatus Caccalectryoclostridium</taxon>
    </lineage>
</organism>
<name>A0A9D1SJZ4_9FIRM</name>
<dbReference type="Proteomes" id="UP000824145">
    <property type="component" value="Unassembled WGS sequence"/>
</dbReference>
<evidence type="ECO:0008006" key="4">
    <source>
        <dbReference type="Google" id="ProtNLM"/>
    </source>
</evidence>
<dbReference type="Gene3D" id="1.20.5.2950">
    <property type="match status" value="1"/>
</dbReference>
<evidence type="ECO:0000256" key="1">
    <source>
        <dbReference type="SAM" id="Coils"/>
    </source>
</evidence>
<gene>
    <name evidence="2" type="ORF">IAB07_05940</name>
</gene>
<dbReference type="AlphaFoldDB" id="A0A9D1SJZ4"/>
<reference evidence="2" key="2">
    <citation type="journal article" date="2021" name="PeerJ">
        <title>Extensive microbial diversity within the chicken gut microbiome revealed by metagenomics and culture.</title>
        <authorList>
            <person name="Gilroy R."/>
            <person name="Ravi A."/>
            <person name="Getino M."/>
            <person name="Pursley I."/>
            <person name="Horton D.L."/>
            <person name="Alikhan N.F."/>
            <person name="Baker D."/>
            <person name="Gharbi K."/>
            <person name="Hall N."/>
            <person name="Watson M."/>
            <person name="Adriaenssens E.M."/>
            <person name="Foster-Nyarko E."/>
            <person name="Jarju S."/>
            <person name="Secka A."/>
            <person name="Antonio M."/>
            <person name="Oren A."/>
            <person name="Chaudhuri R.R."/>
            <person name="La Ragione R."/>
            <person name="Hildebrand F."/>
            <person name="Pallen M.J."/>
        </authorList>
    </citation>
    <scope>NUCLEOTIDE SEQUENCE</scope>
    <source>
        <strain evidence="2">9366</strain>
    </source>
</reference>
<comment type="caution">
    <text evidence="2">The sequence shown here is derived from an EMBL/GenBank/DDBJ whole genome shotgun (WGS) entry which is preliminary data.</text>
</comment>
<evidence type="ECO:0000313" key="2">
    <source>
        <dbReference type="EMBL" id="HIU63289.1"/>
    </source>
</evidence>
<accession>A0A9D1SJZ4</accession>
<dbReference type="EMBL" id="DVNJ01000031">
    <property type="protein sequence ID" value="HIU63289.1"/>
    <property type="molecule type" value="Genomic_DNA"/>
</dbReference>
<sequence length="117" mass="13035">MGKQVEVNAPDMGEVIRNILQAEARAEEIRERGRAESKRLIARAEAEAAAIEARAEEDVTARLRQLKTDAELDAGKASLTAKEECEGEKRRLEELAKENSTEAVKIILGKLSEKYDR</sequence>
<keyword evidence="1" id="KW-0175">Coiled coil</keyword>
<proteinExistence type="predicted"/>
<protein>
    <recommendedName>
        <fullName evidence="4">ATPase</fullName>
    </recommendedName>
</protein>